<reference evidence="3" key="2">
    <citation type="submission" date="2020-05" db="EMBL/GenBank/DDBJ databases">
        <title>Complete genome sequence of Bradyrhizobium diazoefficiens XF10 isolated from soybean nodule.</title>
        <authorList>
            <person name="Noda R."/>
            <person name="Kakizaki K."/>
            <person name="Minamisawa K."/>
        </authorList>
    </citation>
    <scope>NUCLEOTIDE SEQUENCE</scope>
    <source>
        <strain evidence="3">XF10</strain>
    </source>
</reference>
<sequence>MSFYLVRLEPDGAGAMKDVPIPDYGPYDKGSEAAKAAKTLTEERGYKVQPRRMAQAPDWRGRQQERLASGALKALPEAWDLEPIKDHFAHLCPRDPSKIAFTESDEHGTIDRTTSLNPGRYITRFYETEDKIPDAHRRKLIAAIDPNGEIFFAFSPEEIVRIYKEGPGSCMDGKHTFEGMDPHWPTEPYGAGDLAVAYTKNAEGRIQSRCLCWPEKKIFGRCYGDIQRMIAAMKAEGYTYYHGDNIRFPDGAKLLKIEHPERRWEYVMPYFDDIEMVIVNGDYFETYNGTLASLPLGTKYISCGGSAGRSLLYQYCPKMRSGQPAHTFKHIHGVEQEWSSQAYQSYAFTCRGSGKLYANEFKVSMAIPGVYWGHDYFAEHGEHCAVTKKNHPRTEMVQKGDRRVHNSVEWRFDADGKEMPAKKISEIESQREDSWGSVTLGDLIGETKPWRRDMRYLSKSRFEREYNAVTNTVETRITGQRADQVIVDDPFAVSSQLDPRQQQEMARYMADLVDRRLHEQMVRGFDQRPVAYDYDPTR</sequence>
<evidence type="ECO:0000313" key="1">
    <source>
        <dbReference type="EMBL" id="BCE22107.1"/>
    </source>
</evidence>
<reference evidence="2" key="3">
    <citation type="submission" date="2020-05" db="EMBL/GenBank/DDBJ databases">
        <title>Complete genome sequence of Bradyrhizobium diazoefficiens XF4 isolated from soybean nodule.</title>
        <authorList>
            <person name="Noda R."/>
            <person name="Kakizaki K."/>
            <person name="Minamisawa K."/>
        </authorList>
    </citation>
    <scope>NUCLEOTIDE SEQUENCE</scope>
    <source>
        <strain evidence="2">XF4</strain>
    </source>
</reference>
<dbReference type="EMBL" id="AP023091">
    <property type="protein sequence ID" value="BCE22107.1"/>
    <property type="molecule type" value="Genomic_DNA"/>
</dbReference>
<gene>
    <name evidence="3" type="ORF">XF10B_46860</name>
    <name evidence="1" type="ORF">XF1B_47880</name>
    <name evidence="2" type="ORF">XF4B_47210</name>
</gene>
<evidence type="ECO:0000313" key="3">
    <source>
        <dbReference type="EMBL" id="BCE91888.1"/>
    </source>
</evidence>
<dbReference type="AlphaFoldDB" id="A0A809Z729"/>
<accession>A0A809Z729</accession>
<name>A0A809Z729_9BRAD</name>
<organism evidence="2">
    <name type="scientific">Bradyrhizobium diazoefficiens</name>
    <dbReference type="NCBI Taxonomy" id="1355477"/>
    <lineage>
        <taxon>Bacteria</taxon>
        <taxon>Pseudomonadati</taxon>
        <taxon>Pseudomonadota</taxon>
        <taxon>Alphaproteobacteria</taxon>
        <taxon>Hyphomicrobiales</taxon>
        <taxon>Nitrobacteraceae</taxon>
        <taxon>Bradyrhizobium</taxon>
    </lineage>
</organism>
<protein>
    <submittedName>
        <fullName evidence="2">Uncharacterized protein</fullName>
    </submittedName>
</protein>
<evidence type="ECO:0000313" key="2">
    <source>
        <dbReference type="EMBL" id="BCE48372.1"/>
    </source>
</evidence>
<proteinExistence type="predicted"/>
<reference evidence="1" key="1">
    <citation type="submission" date="2020-05" db="EMBL/GenBank/DDBJ databases">
        <title>Complete genome sequence of Bradyrhizobium diazoefficiens XF1 isolated from soybean nodule.</title>
        <authorList>
            <person name="Noda R."/>
            <person name="Kakizaki K."/>
            <person name="Minamisawa K."/>
        </authorList>
    </citation>
    <scope>NUCLEOTIDE SEQUENCE</scope>
    <source>
        <strain evidence="1">XF1</strain>
    </source>
</reference>
<dbReference type="EMBL" id="AP023094">
    <property type="protein sequence ID" value="BCE48372.1"/>
    <property type="molecule type" value="Genomic_DNA"/>
</dbReference>
<dbReference type="EMBL" id="AP023099">
    <property type="protein sequence ID" value="BCE91888.1"/>
    <property type="molecule type" value="Genomic_DNA"/>
</dbReference>